<protein>
    <recommendedName>
        <fullName evidence="1">Quercetin 2,3-dioxygenase C-terminal cupin domain-containing protein</fullName>
    </recommendedName>
</protein>
<name>A0A327WIS8_LARAB</name>
<evidence type="ECO:0000313" key="3">
    <source>
        <dbReference type="Proteomes" id="UP000248790"/>
    </source>
</evidence>
<dbReference type="AlphaFoldDB" id="A0A327WIS8"/>
<reference evidence="2 3" key="1">
    <citation type="submission" date="2018-06" db="EMBL/GenBank/DDBJ databases">
        <title>Genomic Encyclopedia of Archaeal and Bacterial Type Strains, Phase II (KMG-II): from individual species to whole genera.</title>
        <authorList>
            <person name="Goeker M."/>
        </authorList>
    </citation>
    <scope>NUCLEOTIDE SEQUENCE [LARGE SCALE GENOMIC DNA]</scope>
    <source>
        <strain evidence="2 3">DSM 21851</strain>
    </source>
</reference>
<keyword evidence="3" id="KW-1185">Reference proteome</keyword>
<comment type="caution">
    <text evidence="2">The sequence shown here is derived from an EMBL/GenBank/DDBJ whole genome shotgun (WGS) entry which is preliminary data.</text>
</comment>
<gene>
    <name evidence="2" type="ORF">LX87_05618</name>
</gene>
<accession>A0A327WIS8</accession>
<dbReference type="Proteomes" id="UP000248790">
    <property type="component" value="Unassembled WGS sequence"/>
</dbReference>
<dbReference type="EMBL" id="QLMC01000019">
    <property type="protein sequence ID" value="RAJ89884.1"/>
    <property type="molecule type" value="Genomic_DNA"/>
</dbReference>
<proteinExistence type="predicted"/>
<dbReference type="Pfam" id="PF17954">
    <property type="entry name" value="Pirin_C_2"/>
    <property type="match status" value="1"/>
</dbReference>
<dbReference type="InterPro" id="IPR014710">
    <property type="entry name" value="RmlC-like_jellyroll"/>
</dbReference>
<dbReference type="Gene3D" id="2.60.120.10">
    <property type="entry name" value="Jelly Rolls"/>
    <property type="match status" value="1"/>
</dbReference>
<feature type="domain" description="Quercetin 2,3-dioxygenase C-terminal cupin" evidence="1">
    <location>
        <begin position="160"/>
        <end position="227"/>
    </location>
</feature>
<sequence>MMITQVDTQAQIYLQNQRGKFQTKEFRSFYTLNFGDYNAENREPFGNILTWNDETLLPQCRHSIIVEEPTRIILLPLVGAIEIDEGKKVKYVDSGESLSLLVTPDNGFEITNPYPDKVINYLQIRVLANDQFAEEKTLIAFDLNRNNQLLPILNDIPDQTKLLIGKYDGREEGVYYSKNPSGNVFVFIIEGAFEVQNRLLERRDGLSLKGAVEVEFEALSNEAILLIMESAG</sequence>
<evidence type="ECO:0000313" key="2">
    <source>
        <dbReference type="EMBL" id="RAJ89884.1"/>
    </source>
</evidence>
<dbReference type="InterPro" id="IPR041602">
    <property type="entry name" value="Quercetinase_C"/>
</dbReference>
<evidence type="ECO:0000259" key="1">
    <source>
        <dbReference type="Pfam" id="PF17954"/>
    </source>
</evidence>
<organism evidence="2 3">
    <name type="scientific">Larkinella arboricola</name>
    <dbReference type="NCBI Taxonomy" id="643671"/>
    <lineage>
        <taxon>Bacteria</taxon>
        <taxon>Pseudomonadati</taxon>
        <taxon>Bacteroidota</taxon>
        <taxon>Cytophagia</taxon>
        <taxon>Cytophagales</taxon>
        <taxon>Spirosomataceae</taxon>
        <taxon>Larkinella</taxon>
    </lineage>
</organism>